<evidence type="ECO:0000256" key="1">
    <source>
        <dbReference type="ARBA" id="ARBA00001946"/>
    </source>
</evidence>
<protein>
    <recommendedName>
        <fullName evidence="8">Dihydrofolate synthase/folylpolyglutamate synthase</fullName>
        <ecNumber evidence="6">6.3.2.12</ecNumber>
        <ecNumber evidence="7">6.3.2.17</ecNumber>
    </recommendedName>
    <alternativeName>
        <fullName evidence="17">Folylpoly-gamma-glutamate synthetase-dihydrofolate synthetase</fullName>
    </alternativeName>
    <alternativeName>
        <fullName evidence="15">Folylpolyglutamate synthetase</fullName>
    </alternativeName>
    <alternativeName>
        <fullName evidence="16">Tetrahydrofolylpolyglutamate synthase</fullName>
    </alternativeName>
</protein>
<evidence type="ECO:0000256" key="12">
    <source>
        <dbReference type="ARBA" id="ARBA00022840"/>
    </source>
</evidence>
<feature type="domain" description="Mur ligase central" evidence="24">
    <location>
        <begin position="20"/>
        <end position="247"/>
    </location>
</feature>
<dbReference type="GO" id="GO:0005737">
    <property type="term" value="C:cytoplasm"/>
    <property type="evidence" value="ECO:0007669"/>
    <property type="project" value="TreeGrafter"/>
</dbReference>
<dbReference type="GO" id="GO:0046656">
    <property type="term" value="P:folic acid biosynthetic process"/>
    <property type="evidence" value="ECO:0007669"/>
    <property type="project" value="UniProtKB-KW"/>
</dbReference>
<comment type="cofactor">
    <cofactor evidence="1">
        <name>Mg(2+)</name>
        <dbReference type="ChEBI" id="CHEBI:18420"/>
    </cofactor>
</comment>
<evidence type="ECO:0000256" key="18">
    <source>
        <dbReference type="ARBA" id="ARBA00047493"/>
    </source>
</evidence>
<evidence type="ECO:0000256" key="10">
    <source>
        <dbReference type="ARBA" id="ARBA00022723"/>
    </source>
</evidence>
<evidence type="ECO:0000256" key="9">
    <source>
        <dbReference type="ARBA" id="ARBA00022598"/>
    </source>
</evidence>
<gene>
    <name evidence="25" type="ORF">A3G33_05660</name>
</gene>
<evidence type="ECO:0000256" key="15">
    <source>
        <dbReference type="ARBA" id="ARBA00030048"/>
    </source>
</evidence>
<keyword evidence="9 22" id="KW-0436">Ligase</keyword>
<keyword evidence="10" id="KW-0479">Metal-binding</keyword>
<reference evidence="25 26" key="1">
    <citation type="journal article" date="2016" name="Nat. Commun.">
        <title>Thousands of microbial genomes shed light on interconnected biogeochemical processes in an aquifer system.</title>
        <authorList>
            <person name="Anantharaman K."/>
            <person name="Brown C.T."/>
            <person name="Hug L.A."/>
            <person name="Sharon I."/>
            <person name="Castelle C.J."/>
            <person name="Probst A.J."/>
            <person name="Thomas B.C."/>
            <person name="Singh A."/>
            <person name="Wilkins M.J."/>
            <person name="Karaoz U."/>
            <person name="Brodie E.L."/>
            <person name="Williams K.H."/>
            <person name="Hubbard S.S."/>
            <person name="Banfield J.F."/>
        </authorList>
    </citation>
    <scope>NUCLEOTIDE SEQUENCE [LARGE SCALE GENOMIC DNA]</scope>
</reference>
<evidence type="ECO:0000256" key="22">
    <source>
        <dbReference type="PIRNR" id="PIRNR001563"/>
    </source>
</evidence>
<evidence type="ECO:0000313" key="25">
    <source>
        <dbReference type="EMBL" id="OGW99559.1"/>
    </source>
</evidence>
<evidence type="ECO:0000256" key="4">
    <source>
        <dbReference type="ARBA" id="ARBA00005150"/>
    </source>
</evidence>
<evidence type="ECO:0000259" key="24">
    <source>
        <dbReference type="Pfam" id="PF08245"/>
    </source>
</evidence>
<evidence type="ECO:0000256" key="13">
    <source>
        <dbReference type="ARBA" id="ARBA00022842"/>
    </source>
</evidence>
<dbReference type="SUPFAM" id="SSF53623">
    <property type="entry name" value="MurD-like peptide ligases, catalytic domain"/>
    <property type="match status" value="1"/>
</dbReference>
<dbReference type="PIRSF" id="PIRSF001563">
    <property type="entry name" value="Folylpolyglu_synth"/>
    <property type="match status" value="1"/>
</dbReference>
<dbReference type="GO" id="GO:0008841">
    <property type="term" value="F:dihydrofolate synthase activity"/>
    <property type="evidence" value="ECO:0007669"/>
    <property type="project" value="UniProtKB-EC"/>
</dbReference>
<keyword evidence="11 22" id="KW-0547">Nucleotide-binding</keyword>
<evidence type="ECO:0000313" key="26">
    <source>
        <dbReference type="Proteomes" id="UP000178187"/>
    </source>
</evidence>
<organism evidence="25 26">
    <name type="scientific">Candidatus Danuiimicrobium aquiferis</name>
    <dbReference type="NCBI Taxonomy" id="1801832"/>
    <lineage>
        <taxon>Bacteria</taxon>
        <taxon>Pseudomonadati</taxon>
        <taxon>Candidatus Omnitrophota</taxon>
        <taxon>Candidatus Danuiimicrobium</taxon>
    </lineage>
</organism>
<dbReference type="EC" id="6.3.2.17" evidence="7"/>
<evidence type="ECO:0000259" key="23">
    <source>
        <dbReference type="Pfam" id="PF02875"/>
    </source>
</evidence>
<keyword evidence="14" id="KW-0289">Folate biosynthesis</keyword>
<comment type="function">
    <text evidence="2">Functions in two distinct reactions of the de novo folate biosynthetic pathway. Catalyzes the addition of a glutamate residue to dihydropteroate (7,8-dihydropteroate or H2Pte) to form dihydrofolate (7,8-dihydrofolate monoglutamate or H2Pte-Glu). Also catalyzes successive additions of L-glutamate to tetrahydrofolate or 10-formyltetrahydrofolate or 5,10-methylenetetrahydrofolate, leading to folylpolyglutamate derivatives.</text>
</comment>
<dbReference type="Gene3D" id="3.90.190.20">
    <property type="entry name" value="Mur ligase, C-terminal domain"/>
    <property type="match status" value="1"/>
</dbReference>
<evidence type="ECO:0000256" key="7">
    <source>
        <dbReference type="ARBA" id="ARBA00013025"/>
    </source>
</evidence>
<evidence type="ECO:0000256" key="6">
    <source>
        <dbReference type="ARBA" id="ARBA00013023"/>
    </source>
</evidence>
<dbReference type="NCBIfam" id="TIGR01499">
    <property type="entry name" value="folC"/>
    <property type="match status" value="1"/>
</dbReference>
<dbReference type="Pfam" id="PF08245">
    <property type="entry name" value="Mur_ligase_M"/>
    <property type="match status" value="1"/>
</dbReference>
<dbReference type="Gene3D" id="3.40.1190.10">
    <property type="entry name" value="Mur-like, catalytic domain"/>
    <property type="match status" value="1"/>
</dbReference>
<evidence type="ECO:0000256" key="16">
    <source>
        <dbReference type="ARBA" id="ARBA00030592"/>
    </source>
</evidence>
<evidence type="ECO:0000256" key="19">
    <source>
        <dbReference type="ARBA" id="ARBA00047808"/>
    </source>
</evidence>
<feature type="domain" description="Mur ligase C-terminal" evidence="23">
    <location>
        <begin position="276"/>
        <end position="398"/>
    </location>
</feature>
<evidence type="ECO:0000256" key="5">
    <source>
        <dbReference type="ARBA" id="ARBA00008276"/>
    </source>
</evidence>
<evidence type="ECO:0000256" key="14">
    <source>
        <dbReference type="ARBA" id="ARBA00022909"/>
    </source>
</evidence>
<name>A0A1G1L3W2_9BACT</name>
<dbReference type="InterPro" id="IPR036565">
    <property type="entry name" value="Mur-like_cat_sf"/>
</dbReference>
<comment type="catalytic activity">
    <reaction evidence="21">
        <text>7,8-dihydropteroate + L-glutamate + ATP = 7,8-dihydrofolate + ADP + phosphate + H(+)</text>
        <dbReference type="Rhea" id="RHEA:23584"/>
        <dbReference type="ChEBI" id="CHEBI:15378"/>
        <dbReference type="ChEBI" id="CHEBI:17839"/>
        <dbReference type="ChEBI" id="CHEBI:29985"/>
        <dbReference type="ChEBI" id="CHEBI:30616"/>
        <dbReference type="ChEBI" id="CHEBI:43474"/>
        <dbReference type="ChEBI" id="CHEBI:57451"/>
        <dbReference type="ChEBI" id="CHEBI:456216"/>
        <dbReference type="EC" id="6.3.2.12"/>
    </reaction>
</comment>
<dbReference type="SUPFAM" id="SSF53244">
    <property type="entry name" value="MurD-like peptide ligases, peptide-binding domain"/>
    <property type="match status" value="1"/>
</dbReference>
<dbReference type="PROSITE" id="PS01012">
    <property type="entry name" value="FOLYLPOLYGLU_SYNT_2"/>
    <property type="match status" value="1"/>
</dbReference>
<proteinExistence type="inferred from homology"/>
<comment type="catalytic activity">
    <reaction evidence="18">
        <text>(6S)-5,6,7,8-tetrahydrofolyl-(gamma-L-Glu)(n) + L-glutamate + ATP = (6S)-5,6,7,8-tetrahydrofolyl-(gamma-L-Glu)(n+1) + ADP + phosphate + H(+)</text>
        <dbReference type="Rhea" id="RHEA:10580"/>
        <dbReference type="Rhea" id="RHEA-COMP:14738"/>
        <dbReference type="Rhea" id="RHEA-COMP:14740"/>
        <dbReference type="ChEBI" id="CHEBI:15378"/>
        <dbReference type="ChEBI" id="CHEBI:29985"/>
        <dbReference type="ChEBI" id="CHEBI:30616"/>
        <dbReference type="ChEBI" id="CHEBI:43474"/>
        <dbReference type="ChEBI" id="CHEBI:141005"/>
        <dbReference type="ChEBI" id="CHEBI:456216"/>
        <dbReference type="EC" id="6.3.2.17"/>
    </reaction>
</comment>
<dbReference type="PANTHER" id="PTHR11136:SF0">
    <property type="entry name" value="DIHYDROFOLATE SYNTHETASE-RELATED"/>
    <property type="match status" value="1"/>
</dbReference>
<dbReference type="Pfam" id="PF02875">
    <property type="entry name" value="Mur_ligase_C"/>
    <property type="match status" value="1"/>
</dbReference>
<accession>A0A1G1L3W2</accession>
<evidence type="ECO:0000256" key="20">
    <source>
        <dbReference type="ARBA" id="ARBA00049035"/>
    </source>
</evidence>
<sequence>MEALLDWFGHPERKFQAVLVAGTKGKGSTAKFFSSILTAHGYRAGLYTSPHLEDVRERIQIDGRMISKQAFSKQMSVMRPVIDRRKNEIPLLGTITFFEVLTLLSILHFAQEKVEFGVFEIGMGGRLDASNILESVLSMITPVSYDHEEYLGNTLTKIAREKAAIIRENGWVVSGVQEKAAKAVIRKELKQKRAAGFFLGSDFEVQRKRKSLNGSRFDFCFGRDQLKNLQIKLPGEFQIKNAAVAIAGIYVLNRRGLIHLQEKSVRKGLQTAFWPGRFEVIRQEKRFVILDGAHNGASMRELCKALCELRSGRRQVFILGVSRDKRLDRLLLPVREKASYVIATKSLNSRAQEPKVILEKMHELKFTKPMFWAQDIKEAIKMASRIASENTDIVITGSLFLVGEARKIVVHKCTGAKGHKRMALT</sequence>
<dbReference type="InterPro" id="IPR004101">
    <property type="entry name" value="Mur_ligase_C"/>
</dbReference>
<comment type="pathway">
    <text evidence="3">Cofactor biosynthesis; tetrahydrofolate biosynthesis; 7,8-dihydrofolate from 2-amino-4-hydroxy-6-hydroxymethyl-7,8-dihydropteridine diphosphate and 4-aminobenzoate: step 2/2.</text>
</comment>
<dbReference type="InterPro" id="IPR036615">
    <property type="entry name" value="Mur_ligase_C_dom_sf"/>
</dbReference>
<dbReference type="GO" id="GO:0004326">
    <property type="term" value="F:tetrahydrofolylpolyglutamate synthase activity"/>
    <property type="evidence" value="ECO:0007669"/>
    <property type="project" value="UniProtKB-EC"/>
</dbReference>
<dbReference type="FunFam" id="3.40.1190.10:FF:000011">
    <property type="entry name" value="Folylpolyglutamate synthase/dihydrofolate synthase"/>
    <property type="match status" value="1"/>
</dbReference>
<evidence type="ECO:0000256" key="8">
    <source>
        <dbReference type="ARBA" id="ARBA00019357"/>
    </source>
</evidence>
<dbReference type="AlphaFoldDB" id="A0A1G1L3W2"/>
<evidence type="ECO:0000256" key="11">
    <source>
        <dbReference type="ARBA" id="ARBA00022741"/>
    </source>
</evidence>
<comment type="catalytic activity">
    <reaction evidence="19">
        <text>10-formyltetrahydrofolyl-(gamma-L-Glu)(n) + L-glutamate + ATP = 10-formyltetrahydrofolyl-(gamma-L-Glu)(n+1) + ADP + phosphate + H(+)</text>
        <dbReference type="Rhea" id="RHEA:51904"/>
        <dbReference type="Rhea" id="RHEA-COMP:13088"/>
        <dbReference type="Rhea" id="RHEA-COMP:14300"/>
        <dbReference type="ChEBI" id="CHEBI:15378"/>
        <dbReference type="ChEBI" id="CHEBI:29985"/>
        <dbReference type="ChEBI" id="CHEBI:30616"/>
        <dbReference type="ChEBI" id="CHEBI:43474"/>
        <dbReference type="ChEBI" id="CHEBI:134413"/>
        <dbReference type="ChEBI" id="CHEBI:456216"/>
        <dbReference type="EC" id="6.3.2.17"/>
    </reaction>
</comment>
<dbReference type="InterPro" id="IPR018109">
    <property type="entry name" value="Folylpolyglutamate_synth_CS"/>
</dbReference>
<dbReference type="InterPro" id="IPR001645">
    <property type="entry name" value="Folylpolyglutamate_synth"/>
</dbReference>
<dbReference type="GO" id="GO:0005524">
    <property type="term" value="F:ATP binding"/>
    <property type="evidence" value="ECO:0007669"/>
    <property type="project" value="UniProtKB-KW"/>
</dbReference>
<evidence type="ECO:0000256" key="3">
    <source>
        <dbReference type="ARBA" id="ARBA00004799"/>
    </source>
</evidence>
<dbReference type="PANTHER" id="PTHR11136">
    <property type="entry name" value="FOLYLPOLYGLUTAMATE SYNTHASE-RELATED"/>
    <property type="match status" value="1"/>
</dbReference>
<dbReference type="EMBL" id="MHFR01000003">
    <property type="protein sequence ID" value="OGW99559.1"/>
    <property type="molecule type" value="Genomic_DNA"/>
</dbReference>
<dbReference type="InterPro" id="IPR013221">
    <property type="entry name" value="Mur_ligase_cen"/>
</dbReference>
<comment type="similarity">
    <text evidence="5 22">Belongs to the folylpolyglutamate synthase family.</text>
</comment>
<dbReference type="PROSITE" id="PS01011">
    <property type="entry name" value="FOLYLPOLYGLU_SYNT_1"/>
    <property type="match status" value="1"/>
</dbReference>
<evidence type="ECO:0000256" key="21">
    <source>
        <dbReference type="ARBA" id="ARBA00049161"/>
    </source>
</evidence>
<dbReference type="GO" id="GO:0046872">
    <property type="term" value="F:metal ion binding"/>
    <property type="evidence" value="ECO:0007669"/>
    <property type="project" value="UniProtKB-KW"/>
</dbReference>
<evidence type="ECO:0000256" key="2">
    <source>
        <dbReference type="ARBA" id="ARBA00002714"/>
    </source>
</evidence>
<comment type="catalytic activity">
    <reaction evidence="20">
        <text>(6R)-5,10-methylenetetrahydrofolyl-(gamma-L-Glu)(n) + L-glutamate + ATP = (6R)-5,10-methylenetetrahydrofolyl-(gamma-L-Glu)(n+1) + ADP + phosphate + H(+)</text>
        <dbReference type="Rhea" id="RHEA:51912"/>
        <dbReference type="Rhea" id="RHEA-COMP:13257"/>
        <dbReference type="Rhea" id="RHEA-COMP:13258"/>
        <dbReference type="ChEBI" id="CHEBI:15378"/>
        <dbReference type="ChEBI" id="CHEBI:29985"/>
        <dbReference type="ChEBI" id="CHEBI:30616"/>
        <dbReference type="ChEBI" id="CHEBI:43474"/>
        <dbReference type="ChEBI" id="CHEBI:136572"/>
        <dbReference type="ChEBI" id="CHEBI:456216"/>
        <dbReference type="EC" id="6.3.2.17"/>
    </reaction>
</comment>
<dbReference type="EC" id="6.3.2.12" evidence="6"/>
<comment type="pathway">
    <text evidence="4">Cofactor biosynthesis; tetrahydrofolylpolyglutamate biosynthesis.</text>
</comment>
<keyword evidence="12 22" id="KW-0067">ATP-binding</keyword>
<dbReference type="Proteomes" id="UP000178187">
    <property type="component" value="Unassembled WGS sequence"/>
</dbReference>
<evidence type="ECO:0000256" key="17">
    <source>
        <dbReference type="ARBA" id="ARBA00032510"/>
    </source>
</evidence>
<comment type="caution">
    <text evidence="25">The sequence shown here is derived from an EMBL/GenBank/DDBJ whole genome shotgun (WGS) entry which is preliminary data.</text>
</comment>
<keyword evidence="13" id="KW-0460">Magnesium</keyword>